<organism evidence="2 3">
    <name type="scientific">Paenibacillus elgii</name>
    <dbReference type="NCBI Taxonomy" id="189691"/>
    <lineage>
        <taxon>Bacteria</taxon>
        <taxon>Bacillati</taxon>
        <taxon>Bacillota</taxon>
        <taxon>Bacilli</taxon>
        <taxon>Bacillales</taxon>
        <taxon>Paenibacillaceae</taxon>
        <taxon>Paenibacillus</taxon>
    </lineage>
</organism>
<dbReference type="EMBL" id="LQRA01000047">
    <property type="protein sequence ID" value="KZE80572.1"/>
    <property type="molecule type" value="Genomic_DNA"/>
</dbReference>
<dbReference type="AlphaFoldDB" id="A0A165RC62"/>
<dbReference type="STRING" id="1007103.GCA_000213315_07285"/>
<gene>
    <name evidence="2" type="ORF">AV654_11555</name>
</gene>
<dbReference type="OrthoDB" id="2647950at2"/>
<feature type="signal peptide" evidence="1">
    <location>
        <begin position="1"/>
        <end position="25"/>
    </location>
</feature>
<evidence type="ECO:0000313" key="2">
    <source>
        <dbReference type="EMBL" id="KZE80572.1"/>
    </source>
</evidence>
<evidence type="ECO:0000256" key="1">
    <source>
        <dbReference type="SAM" id="SignalP"/>
    </source>
</evidence>
<keyword evidence="3" id="KW-1185">Reference proteome</keyword>
<comment type="caution">
    <text evidence="2">The sequence shown here is derived from an EMBL/GenBank/DDBJ whole genome shotgun (WGS) entry which is preliminary data.</text>
</comment>
<evidence type="ECO:0000313" key="3">
    <source>
        <dbReference type="Proteomes" id="UP000076563"/>
    </source>
</evidence>
<sequence>MNSFMKKTKAWCLSLLCGSVLLAGAAGLTTEAQASSNLQMRSVLVYTGSNQPEYKTEDIVNLSKGADHFIIVTTKTTAASTDVTDFANQANKIVAANPQAKLWISTPSRNSTSSASTYDASITGFLDAVKKAIGQTNWDKHVKGIYINFENIYLDGPDTGTKYTGANWTKTLQSNMNDNTVVKTMRSIKQWAKSNGSLNVAWAPYVTPHNDQLKRLAYVINENIADVVLLQPHYYFDGNKVPLLVVDKSITNGYLSYTDGKPIIPANDSYIKLRSANIGVDMEIDGDASKSDRYNLYKEYETTFRKHSNKPFTYYLGSATQMNYKSYAGKQLWEHLVEFYTSL</sequence>
<dbReference type="eggNOG" id="COG1075">
    <property type="taxonomic scope" value="Bacteria"/>
</dbReference>
<accession>A0A165RC62</accession>
<proteinExistence type="predicted"/>
<dbReference type="Proteomes" id="UP000076563">
    <property type="component" value="Unassembled WGS sequence"/>
</dbReference>
<keyword evidence="1" id="KW-0732">Signal</keyword>
<name>A0A165RC62_9BACL</name>
<dbReference type="RefSeq" id="WP_063179693.1">
    <property type="nucleotide sequence ID" value="NZ_LQRA01000047.1"/>
</dbReference>
<protein>
    <submittedName>
        <fullName evidence="2">Uncharacterized protein</fullName>
    </submittedName>
</protein>
<reference evidence="3" key="1">
    <citation type="submission" date="2016-01" db="EMBL/GenBank/DDBJ databases">
        <title>Draft genome of Chromobacterium sp. F49.</title>
        <authorList>
            <person name="Hong K.W."/>
        </authorList>
    </citation>
    <scope>NUCLEOTIDE SEQUENCE [LARGE SCALE GENOMIC DNA]</scope>
    <source>
        <strain evidence="3">M63</strain>
    </source>
</reference>
<feature type="chain" id="PRO_5039296119" evidence="1">
    <location>
        <begin position="26"/>
        <end position="343"/>
    </location>
</feature>